<evidence type="ECO:0000256" key="1">
    <source>
        <dbReference type="SAM" id="MobiDB-lite"/>
    </source>
</evidence>
<sequence length="51" mass="5860">MPPESAPAPSSLRFPPPPPLRRTMWRRRCVCPRRNDTCANSHRSGSTFRKP</sequence>
<accession>A0A0A9HKE7</accession>
<evidence type="ECO:0000313" key="2">
    <source>
        <dbReference type="EMBL" id="JAE37212.1"/>
    </source>
</evidence>
<dbReference type="AlphaFoldDB" id="A0A0A9HKE7"/>
<protein>
    <submittedName>
        <fullName evidence="2">Uncharacterized protein</fullName>
    </submittedName>
</protein>
<name>A0A0A9HKE7_ARUDO</name>
<proteinExistence type="predicted"/>
<organism evidence="2">
    <name type="scientific">Arundo donax</name>
    <name type="common">Giant reed</name>
    <name type="synonym">Donax arundinaceus</name>
    <dbReference type="NCBI Taxonomy" id="35708"/>
    <lineage>
        <taxon>Eukaryota</taxon>
        <taxon>Viridiplantae</taxon>
        <taxon>Streptophyta</taxon>
        <taxon>Embryophyta</taxon>
        <taxon>Tracheophyta</taxon>
        <taxon>Spermatophyta</taxon>
        <taxon>Magnoliopsida</taxon>
        <taxon>Liliopsida</taxon>
        <taxon>Poales</taxon>
        <taxon>Poaceae</taxon>
        <taxon>PACMAD clade</taxon>
        <taxon>Arundinoideae</taxon>
        <taxon>Arundineae</taxon>
        <taxon>Arundo</taxon>
    </lineage>
</organism>
<reference evidence="2" key="2">
    <citation type="journal article" date="2015" name="Data Brief">
        <title>Shoot transcriptome of the giant reed, Arundo donax.</title>
        <authorList>
            <person name="Barrero R.A."/>
            <person name="Guerrero F.D."/>
            <person name="Moolhuijzen P."/>
            <person name="Goolsby J.A."/>
            <person name="Tidwell J."/>
            <person name="Bellgard S.E."/>
            <person name="Bellgard M.I."/>
        </authorList>
    </citation>
    <scope>NUCLEOTIDE SEQUENCE</scope>
    <source>
        <tissue evidence="2">Shoot tissue taken approximately 20 cm above the soil surface</tissue>
    </source>
</reference>
<dbReference type="EMBL" id="GBRH01160684">
    <property type="protein sequence ID" value="JAE37212.1"/>
    <property type="molecule type" value="Transcribed_RNA"/>
</dbReference>
<reference evidence="2" key="1">
    <citation type="submission" date="2014-09" db="EMBL/GenBank/DDBJ databases">
        <authorList>
            <person name="Magalhaes I.L.F."/>
            <person name="Oliveira U."/>
            <person name="Santos F.R."/>
            <person name="Vidigal T.H.D.A."/>
            <person name="Brescovit A.D."/>
            <person name="Santos A.J."/>
        </authorList>
    </citation>
    <scope>NUCLEOTIDE SEQUENCE</scope>
    <source>
        <tissue evidence="2">Shoot tissue taken approximately 20 cm above the soil surface</tissue>
    </source>
</reference>
<feature type="region of interest" description="Disordered" evidence="1">
    <location>
        <begin position="1"/>
        <end position="23"/>
    </location>
</feature>